<name>A0A0M3UKR1_9CAUD</name>
<dbReference type="Proteomes" id="UP000226267">
    <property type="component" value="Segment"/>
</dbReference>
<keyword evidence="2" id="KW-1185">Reference proteome</keyword>
<evidence type="ECO:0000313" key="1">
    <source>
        <dbReference type="EMBL" id="ALF01241.1"/>
    </source>
</evidence>
<dbReference type="Gene3D" id="2.60.120.260">
    <property type="entry name" value="Galactose-binding domain-like"/>
    <property type="match status" value="1"/>
</dbReference>
<reference evidence="1 2" key="1">
    <citation type="submission" date="2015-08" db="EMBL/GenBank/DDBJ databases">
        <authorList>
            <person name="London S.C."/>
            <person name="Barrett N.A."/>
            <person name="Buerkert T.R."/>
            <person name="Cautela J.A."/>
            <person name="Egan M.S."/>
            <person name="Erb J.E."/>
            <person name="Garrigan K.E."/>
            <person name="Hagan D.J."/>
            <person name="Hartwell M.C."/>
            <person name="Hyduchak K.M."/>
            <person name="Jacob A.E."/>
            <person name="Lamey M.E."/>
            <person name="Lindemann J.M."/>
            <person name="Martynyuk T."/>
            <person name="Mele F.E."/>
            <person name="Menninger J.E."/>
            <person name="Nabua C.T."/>
            <person name="Napoli C.K."/>
            <person name="Santiago L.M."/>
            <person name="Sweetman A.T."/>
            <person name="Weinstein J.L."/>
            <person name="Denigris D.M."/>
            <person name="King-Smith C."/>
            <person name="Lee-Soety J.Y."/>
            <person name="Delesalle V.A."/>
            <person name="Bradley K.W."/>
            <person name="Asai D.J."/>
            <person name="Bowman C.A."/>
            <person name="Russell D.A."/>
            <person name="Pope W.H."/>
            <person name="Jacobs-Sera D."/>
            <person name="Hendrix R.W."/>
            <person name="Hatfull G.F."/>
        </authorList>
    </citation>
    <scope>NUCLEOTIDE SEQUENCE [LARGE SCALE GENOMIC DNA]</scope>
</reference>
<organism evidence="1 2">
    <name type="scientific">Arthrobacter phage Brent</name>
    <dbReference type="NCBI Taxonomy" id="1701798"/>
    <lineage>
        <taxon>Viruses</taxon>
        <taxon>Duplodnaviria</taxon>
        <taxon>Heunggongvirae</taxon>
        <taxon>Uroviricota</taxon>
        <taxon>Caudoviricetes</taxon>
        <taxon>Berryhillviridae</taxon>
        <taxon>Jawnskivirus</taxon>
        <taxon>Jawnskivirus brent</taxon>
        <taxon>Marthavirus brent</taxon>
    </lineage>
</organism>
<accession>A0A0M3UKR1</accession>
<protein>
    <recommendedName>
        <fullName evidence="3">Minor tail protein</fullName>
    </recommendedName>
</protein>
<evidence type="ECO:0000313" key="2">
    <source>
        <dbReference type="Proteomes" id="UP000226267"/>
    </source>
</evidence>
<evidence type="ECO:0008006" key="3">
    <source>
        <dbReference type="Google" id="ProtNLM"/>
    </source>
</evidence>
<dbReference type="EMBL" id="KT365401">
    <property type="protein sequence ID" value="ALF01241.1"/>
    <property type="molecule type" value="Genomic_DNA"/>
</dbReference>
<gene>
    <name evidence="1" type="ORF">SEA_BRENT_30</name>
</gene>
<proteinExistence type="predicted"/>
<dbReference type="OrthoDB" id="3076at10239"/>
<sequence length="425" mass="46181">MTTLTNYAFNSSFEDWTTSPWQLNSVTVSVTGSFPQMIQDGSKMIQIVADGTHATPGISLVSSLYRTPIKAGQWIGFKAFTATENFNYQTRLQVGWRDGAGASTSYQATAFKAAPFYAGDTPELVLQAPADTESAALYLQYRDGNNIGVLMPAGKRMWVDAIRSYVGDTEQQVRDWLAEPFFDGDDPADSKYIYGYTGAFNSSPSYRIDRLDLLHGWTRKLWGSLPNAYRMADAVQDPGEGYFPLLRWLNGVGALAGEMRDLSDAVWNNELTDLSKAPDAALRWLAQLLGLSESQRAVSLTDLRAALVEITAGGRPAIGTRRSIAEATKRFLTGEKQVTVLPSSVTPHTIVLLVRSAEVPGGNLVTLASNVRATGVIPAGHNVIAQNAVATWDSFMAAAGVSWNEKDQKAVTWAKHDTLGVVLEA</sequence>